<dbReference type="GO" id="GO:0004813">
    <property type="term" value="F:alanine-tRNA ligase activity"/>
    <property type="evidence" value="ECO:0007669"/>
    <property type="project" value="UniProtKB-EC"/>
</dbReference>
<keyword evidence="7" id="KW-0694">RNA-binding</keyword>
<comment type="similarity">
    <text evidence="1">Belongs to the class-II aminoacyl-tRNA synthetase family.</text>
</comment>
<dbReference type="AlphaFoldDB" id="A0AA38HJS1"/>
<evidence type="ECO:0000259" key="10">
    <source>
        <dbReference type="PROSITE" id="PS50860"/>
    </source>
</evidence>
<evidence type="ECO:0000256" key="4">
    <source>
        <dbReference type="ARBA" id="ARBA00022598"/>
    </source>
</evidence>
<gene>
    <name evidence="11" type="ORF">Zmor_022098</name>
</gene>
<dbReference type="InterPro" id="IPR012947">
    <property type="entry name" value="tRNA_SAD"/>
</dbReference>
<dbReference type="Pfam" id="PF07973">
    <property type="entry name" value="tRNA_SAD"/>
    <property type="match status" value="1"/>
</dbReference>
<reference evidence="11" key="1">
    <citation type="journal article" date="2023" name="G3 (Bethesda)">
        <title>Whole genome assemblies of Zophobas morio and Tenebrio molitor.</title>
        <authorList>
            <person name="Kaur S."/>
            <person name="Stinson S.A."/>
            <person name="diCenzo G.C."/>
        </authorList>
    </citation>
    <scope>NUCLEOTIDE SEQUENCE</scope>
    <source>
        <strain evidence="11">QUZm001</strain>
    </source>
</reference>
<dbReference type="Gene3D" id="3.10.310.40">
    <property type="match status" value="1"/>
</dbReference>
<keyword evidence="9" id="KW-0030">Aminoacyl-tRNA synthetase</keyword>
<evidence type="ECO:0000256" key="3">
    <source>
        <dbReference type="ARBA" id="ARBA00022555"/>
    </source>
</evidence>
<dbReference type="GO" id="GO:0002161">
    <property type="term" value="F:aminoacyl-tRNA deacylase activity"/>
    <property type="evidence" value="ECO:0007669"/>
    <property type="project" value="TreeGrafter"/>
</dbReference>
<evidence type="ECO:0000256" key="9">
    <source>
        <dbReference type="ARBA" id="ARBA00023146"/>
    </source>
</evidence>
<sequence length="361" mass="40919">MLNVVNTQQGPRHQHLHHVYLNNNILSVGDTVEAEIDHEKRFYTMKNHSGTHILHAAIREVLGTTAMQAGSFNNENGLRIDITFNRQITPEEIKKIQQIVDREINKSTPREVYNVSMDDAVNKYHALAFFTEKYDEIVRVVKFGDFSSELCGGTHVENTSDIEQLMITGVESKGSGVFRFSALTSRKTITNYLNDEYVKLRSEVSDLISKYNDTKTEVQSNELESKYDEIFGLSVTTENLAVLKAKISEFKDIYKAYSKQAKDKMGSKNIAPYLETKPTNDNEIRLVVDLSMDEMKMLGDVFKNKYSDLKVILINEKQKMVIVTVSESIADQNPAIEIFKAIKEYNVKGGGNKTLAQGKII</sequence>
<evidence type="ECO:0000313" key="11">
    <source>
        <dbReference type="EMBL" id="KAJ3632102.1"/>
    </source>
</evidence>
<keyword evidence="12" id="KW-1185">Reference proteome</keyword>
<dbReference type="GO" id="GO:0000049">
    <property type="term" value="F:tRNA binding"/>
    <property type="evidence" value="ECO:0007669"/>
    <property type="project" value="UniProtKB-KW"/>
</dbReference>
<organism evidence="11 12">
    <name type="scientific">Zophobas morio</name>
    <dbReference type="NCBI Taxonomy" id="2755281"/>
    <lineage>
        <taxon>Eukaryota</taxon>
        <taxon>Metazoa</taxon>
        <taxon>Ecdysozoa</taxon>
        <taxon>Arthropoda</taxon>
        <taxon>Hexapoda</taxon>
        <taxon>Insecta</taxon>
        <taxon>Pterygota</taxon>
        <taxon>Neoptera</taxon>
        <taxon>Endopterygota</taxon>
        <taxon>Coleoptera</taxon>
        <taxon>Polyphaga</taxon>
        <taxon>Cucujiformia</taxon>
        <taxon>Tenebrionidae</taxon>
        <taxon>Zophobas</taxon>
    </lineage>
</organism>
<name>A0AA38HJS1_9CUCU</name>
<evidence type="ECO:0000256" key="8">
    <source>
        <dbReference type="ARBA" id="ARBA00022917"/>
    </source>
</evidence>
<accession>A0AA38HJS1</accession>
<dbReference type="EMBL" id="JALNTZ010000665">
    <property type="protein sequence ID" value="KAJ3632102.1"/>
    <property type="molecule type" value="Genomic_DNA"/>
</dbReference>
<dbReference type="GO" id="GO:0005829">
    <property type="term" value="C:cytosol"/>
    <property type="evidence" value="ECO:0007669"/>
    <property type="project" value="TreeGrafter"/>
</dbReference>
<evidence type="ECO:0000256" key="2">
    <source>
        <dbReference type="ARBA" id="ARBA00013168"/>
    </source>
</evidence>
<evidence type="ECO:0000313" key="12">
    <source>
        <dbReference type="Proteomes" id="UP001168821"/>
    </source>
</evidence>
<evidence type="ECO:0000256" key="6">
    <source>
        <dbReference type="ARBA" id="ARBA00022840"/>
    </source>
</evidence>
<dbReference type="InterPro" id="IPR018165">
    <property type="entry name" value="Ala-tRNA-synth_IIc_core"/>
</dbReference>
<dbReference type="GO" id="GO:0005524">
    <property type="term" value="F:ATP binding"/>
    <property type="evidence" value="ECO:0007669"/>
    <property type="project" value="UniProtKB-KW"/>
</dbReference>
<keyword evidence="8" id="KW-0648">Protein biosynthesis</keyword>
<evidence type="ECO:0000256" key="5">
    <source>
        <dbReference type="ARBA" id="ARBA00022741"/>
    </source>
</evidence>
<dbReference type="PANTHER" id="PTHR11777">
    <property type="entry name" value="ALANYL-TRNA SYNTHETASE"/>
    <property type="match status" value="1"/>
</dbReference>
<comment type="caution">
    <text evidence="11">The sequence shown here is derived from an EMBL/GenBank/DDBJ whole genome shotgun (WGS) entry which is preliminary data.</text>
</comment>
<keyword evidence="4" id="KW-0436">Ligase</keyword>
<dbReference type="GO" id="GO:0006419">
    <property type="term" value="P:alanyl-tRNA aminoacylation"/>
    <property type="evidence" value="ECO:0007669"/>
    <property type="project" value="InterPro"/>
</dbReference>
<keyword evidence="6" id="KW-0067">ATP-binding</keyword>
<feature type="domain" description="Alanyl-transfer RNA synthetases family profile" evidence="10">
    <location>
        <begin position="1"/>
        <end position="194"/>
    </location>
</feature>
<dbReference type="SMART" id="SM00863">
    <property type="entry name" value="tRNA_SAD"/>
    <property type="match status" value="1"/>
</dbReference>
<keyword evidence="3" id="KW-0820">tRNA-binding</keyword>
<protein>
    <recommendedName>
        <fullName evidence="2">alanine--tRNA ligase</fullName>
        <ecNumber evidence="2">6.1.1.7</ecNumber>
    </recommendedName>
</protein>
<dbReference type="PROSITE" id="PS50860">
    <property type="entry name" value="AA_TRNA_LIGASE_II_ALA"/>
    <property type="match status" value="1"/>
</dbReference>
<evidence type="ECO:0000256" key="7">
    <source>
        <dbReference type="ARBA" id="ARBA00022884"/>
    </source>
</evidence>
<dbReference type="InterPro" id="IPR050058">
    <property type="entry name" value="Ala-tRNA_ligase"/>
</dbReference>
<dbReference type="Gene3D" id="3.30.980.10">
    <property type="entry name" value="Threonyl-trna Synthetase, Chain A, domain 2"/>
    <property type="match status" value="1"/>
</dbReference>
<dbReference type="SUPFAM" id="SSF55186">
    <property type="entry name" value="ThrRS/AlaRS common domain"/>
    <property type="match status" value="1"/>
</dbReference>
<proteinExistence type="inferred from homology"/>
<dbReference type="EC" id="6.1.1.7" evidence="2"/>
<evidence type="ECO:0000256" key="1">
    <source>
        <dbReference type="ARBA" id="ARBA00008226"/>
    </source>
</evidence>
<dbReference type="FunFam" id="3.30.980.10:FF:000004">
    <property type="entry name" value="Alanine--tRNA ligase, cytoplasmic"/>
    <property type="match status" value="1"/>
</dbReference>
<dbReference type="InterPro" id="IPR018163">
    <property type="entry name" value="Thr/Ala-tRNA-synth_IIc_edit"/>
</dbReference>
<dbReference type="Proteomes" id="UP001168821">
    <property type="component" value="Unassembled WGS sequence"/>
</dbReference>
<dbReference type="PANTHER" id="PTHR11777:SF9">
    <property type="entry name" value="ALANINE--TRNA LIGASE, CYTOPLASMIC"/>
    <property type="match status" value="1"/>
</dbReference>
<keyword evidence="5" id="KW-0547">Nucleotide-binding</keyword>